<dbReference type="Proteomes" id="UP000034090">
    <property type="component" value="Unassembled WGS sequence"/>
</dbReference>
<dbReference type="Pfam" id="PF01025">
    <property type="entry name" value="GrpE"/>
    <property type="match status" value="1"/>
</dbReference>
<reference evidence="6 7" key="1">
    <citation type="journal article" date="2015" name="Nature">
        <title>rRNA introns, odd ribosomes, and small enigmatic genomes across a large radiation of phyla.</title>
        <authorList>
            <person name="Brown C.T."/>
            <person name="Hug L.A."/>
            <person name="Thomas B.C."/>
            <person name="Sharon I."/>
            <person name="Castelle C.J."/>
            <person name="Singh A."/>
            <person name="Wilkins M.J."/>
            <person name="Williams K.H."/>
            <person name="Banfield J.F."/>
        </authorList>
    </citation>
    <scope>NUCLEOTIDE SEQUENCE [LARGE SCALE GENOMIC DNA]</scope>
</reference>
<dbReference type="SUPFAM" id="SSF58014">
    <property type="entry name" value="Coiled-coil domain of nucleotide exchange factor GrpE"/>
    <property type="match status" value="1"/>
</dbReference>
<organism evidence="6 7">
    <name type="scientific">Candidatus Woesebacteria bacterium GW2011_GWB1_43_14</name>
    <dbReference type="NCBI Taxonomy" id="1618578"/>
    <lineage>
        <taxon>Bacteria</taxon>
        <taxon>Candidatus Woeseibacteriota</taxon>
    </lineage>
</organism>
<evidence type="ECO:0000256" key="3">
    <source>
        <dbReference type="HAMAP-Rule" id="MF_01151"/>
    </source>
</evidence>
<keyword evidence="2 3" id="KW-0143">Chaperone</keyword>
<sequence>MAKKIKVSKTVNGQEQELRGQLMRALADYDNLKKRVEKEKKDWEEESLIKFAAQIMPILDMLVNINAHTKDSGLAIAIKEFEKALNSLGIEKIPADPGKMFDAALHEAIEGEDTENGKKGEILEELLTGWKTSSGRVIRHARVKVRK</sequence>
<dbReference type="STRING" id="1618578.UV74_C0013G0553"/>
<comment type="function">
    <text evidence="3">Participates actively in the response to hyperosmotic and heat shock by preventing the aggregation of stress-denatured proteins, in association with DnaK and GrpE. It is the nucleotide exchange factor for DnaK and may function as a thermosensor. Unfolded proteins bind initially to DnaJ; upon interaction with the DnaJ-bound protein, DnaK hydrolyzes its bound ATP, resulting in the formation of a stable complex. GrpE releases ADP from DnaK; ATP binding to DnaK triggers the release of the substrate protein, thus completing the reaction cycle. Several rounds of ATP-dependent interactions between DnaJ, DnaK and GrpE are required for fully efficient folding.</text>
</comment>
<dbReference type="AlphaFoldDB" id="A0A0G1FQW7"/>
<dbReference type="Gene3D" id="3.90.20.20">
    <property type="match status" value="1"/>
</dbReference>
<keyword evidence="3" id="KW-0963">Cytoplasm</keyword>
<evidence type="ECO:0000256" key="1">
    <source>
        <dbReference type="ARBA" id="ARBA00009054"/>
    </source>
</evidence>
<dbReference type="SUPFAM" id="SSF51064">
    <property type="entry name" value="Head domain of nucleotide exchange factor GrpE"/>
    <property type="match status" value="1"/>
</dbReference>
<keyword evidence="3" id="KW-0346">Stress response</keyword>
<comment type="similarity">
    <text evidence="1 3 4">Belongs to the GrpE family.</text>
</comment>
<dbReference type="HAMAP" id="MF_01151">
    <property type="entry name" value="GrpE"/>
    <property type="match status" value="1"/>
</dbReference>
<dbReference type="GO" id="GO:0051082">
    <property type="term" value="F:unfolded protein binding"/>
    <property type="evidence" value="ECO:0007669"/>
    <property type="project" value="TreeGrafter"/>
</dbReference>
<dbReference type="GO" id="GO:0000774">
    <property type="term" value="F:adenyl-nucleotide exchange factor activity"/>
    <property type="evidence" value="ECO:0007669"/>
    <property type="project" value="InterPro"/>
</dbReference>
<dbReference type="InterPro" id="IPR000740">
    <property type="entry name" value="GrpE"/>
</dbReference>
<comment type="caution">
    <text evidence="6">The sequence shown here is derived from an EMBL/GenBank/DDBJ whole genome shotgun (WGS) entry which is preliminary data.</text>
</comment>
<accession>A0A0G1FQW7</accession>
<comment type="subunit">
    <text evidence="3">Homodimer.</text>
</comment>
<dbReference type="PRINTS" id="PR00773">
    <property type="entry name" value="GRPEPROTEIN"/>
</dbReference>
<dbReference type="PANTHER" id="PTHR21237">
    <property type="entry name" value="GRPE PROTEIN"/>
    <property type="match status" value="1"/>
</dbReference>
<dbReference type="InterPro" id="IPR013805">
    <property type="entry name" value="GrpE_CC"/>
</dbReference>
<dbReference type="InterPro" id="IPR009012">
    <property type="entry name" value="GrpE_head"/>
</dbReference>
<dbReference type="GO" id="GO:0005737">
    <property type="term" value="C:cytoplasm"/>
    <property type="evidence" value="ECO:0007669"/>
    <property type="project" value="UniProtKB-SubCell"/>
</dbReference>
<gene>
    <name evidence="3" type="primary">grpE</name>
    <name evidence="6" type="ORF">UV74_C0013G0553</name>
</gene>
<comment type="subcellular location">
    <subcellularLocation>
        <location evidence="3">Cytoplasm</location>
    </subcellularLocation>
</comment>
<name>A0A0G1FQW7_9BACT</name>
<dbReference type="GO" id="GO:0051087">
    <property type="term" value="F:protein-folding chaperone binding"/>
    <property type="evidence" value="ECO:0007669"/>
    <property type="project" value="InterPro"/>
</dbReference>
<dbReference type="PANTHER" id="PTHR21237:SF23">
    <property type="entry name" value="GRPE PROTEIN HOMOLOG, MITOCHONDRIAL"/>
    <property type="match status" value="1"/>
</dbReference>
<protein>
    <recommendedName>
        <fullName evidence="3">Protein GrpE</fullName>
    </recommendedName>
    <alternativeName>
        <fullName evidence="3">HSP-70 cofactor</fullName>
    </alternativeName>
</protein>
<feature type="coiled-coil region" evidence="5">
    <location>
        <begin position="15"/>
        <end position="46"/>
    </location>
</feature>
<evidence type="ECO:0000256" key="5">
    <source>
        <dbReference type="SAM" id="Coils"/>
    </source>
</evidence>
<dbReference type="Gene3D" id="2.30.22.10">
    <property type="entry name" value="Head domain of nucleotide exchange factor GrpE"/>
    <property type="match status" value="1"/>
</dbReference>
<dbReference type="EMBL" id="LCFQ01000013">
    <property type="protein sequence ID" value="KKS97431.1"/>
    <property type="molecule type" value="Genomic_DNA"/>
</dbReference>
<evidence type="ECO:0000313" key="6">
    <source>
        <dbReference type="EMBL" id="KKS97431.1"/>
    </source>
</evidence>
<dbReference type="GO" id="GO:0006457">
    <property type="term" value="P:protein folding"/>
    <property type="evidence" value="ECO:0007669"/>
    <property type="project" value="InterPro"/>
</dbReference>
<proteinExistence type="inferred from homology"/>
<dbReference type="GO" id="GO:0042803">
    <property type="term" value="F:protein homodimerization activity"/>
    <property type="evidence" value="ECO:0007669"/>
    <property type="project" value="InterPro"/>
</dbReference>
<evidence type="ECO:0000256" key="4">
    <source>
        <dbReference type="RuleBase" id="RU004478"/>
    </source>
</evidence>
<evidence type="ECO:0000256" key="2">
    <source>
        <dbReference type="ARBA" id="ARBA00023186"/>
    </source>
</evidence>
<evidence type="ECO:0000313" key="7">
    <source>
        <dbReference type="Proteomes" id="UP000034090"/>
    </source>
</evidence>
<keyword evidence="5" id="KW-0175">Coiled coil</keyword>